<dbReference type="SUPFAM" id="SSF49464">
    <property type="entry name" value="Carboxypeptidase regulatory domain-like"/>
    <property type="match status" value="1"/>
</dbReference>
<dbReference type="NCBIfam" id="TIGR04056">
    <property type="entry name" value="OMP_RagA_SusC"/>
    <property type="match status" value="1"/>
</dbReference>
<dbReference type="Pfam" id="PF07715">
    <property type="entry name" value="Plug"/>
    <property type="match status" value="1"/>
</dbReference>
<keyword evidence="1" id="KW-0812">Transmembrane</keyword>
<dbReference type="Proteomes" id="UP000184212">
    <property type="component" value="Unassembled WGS sequence"/>
</dbReference>
<feature type="domain" description="TonB-dependent receptor plug" evidence="4">
    <location>
        <begin position="117"/>
        <end position="225"/>
    </location>
</feature>
<keyword evidence="1" id="KW-0998">Cell outer membrane</keyword>
<dbReference type="EMBL" id="FQWQ01000002">
    <property type="protein sequence ID" value="SHH15140.1"/>
    <property type="molecule type" value="Genomic_DNA"/>
</dbReference>
<dbReference type="Gene3D" id="2.60.40.1120">
    <property type="entry name" value="Carboxypeptidase-like, regulatory domain"/>
    <property type="match status" value="1"/>
</dbReference>
<reference evidence="5 6" key="1">
    <citation type="submission" date="2016-11" db="EMBL/GenBank/DDBJ databases">
        <authorList>
            <person name="Jaros S."/>
            <person name="Januszkiewicz K."/>
            <person name="Wedrychowicz H."/>
        </authorList>
    </citation>
    <scope>NUCLEOTIDE SEQUENCE [LARGE SCALE GENOMIC DNA]</scope>
    <source>
        <strain evidence="5 6">DSM 24574</strain>
    </source>
</reference>
<evidence type="ECO:0000256" key="1">
    <source>
        <dbReference type="PROSITE-ProRule" id="PRU01360"/>
    </source>
</evidence>
<dbReference type="AlphaFoldDB" id="A0A1M5QN19"/>
<dbReference type="InterPro" id="IPR039426">
    <property type="entry name" value="TonB-dep_rcpt-like"/>
</dbReference>
<feature type="signal peptide" evidence="3">
    <location>
        <begin position="1"/>
        <end position="19"/>
    </location>
</feature>
<evidence type="ECO:0000256" key="2">
    <source>
        <dbReference type="SAM" id="MobiDB-lite"/>
    </source>
</evidence>
<dbReference type="PROSITE" id="PS52016">
    <property type="entry name" value="TONB_DEPENDENT_REC_3"/>
    <property type="match status" value="1"/>
</dbReference>
<protein>
    <submittedName>
        <fullName evidence="5">TonB-linked outer membrane protein, SusC/RagA family</fullName>
    </submittedName>
</protein>
<dbReference type="GO" id="GO:0009279">
    <property type="term" value="C:cell outer membrane"/>
    <property type="evidence" value="ECO:0007669"/>
    <property type="project" value="UniProtKB-SubCell"/>
</dbReference>
<accession>A0A1M5QN19</accession>
<sequence length="1075" mass="118215">MSKFLLLACLLGTTLLARAQERVVTGKVTSKEDGSALPGVNVVLKGTSFGTVTNADGVYRLSIPNADAGGNIVFSFIGLQTQEVAVGDRSVIDIQLASDVTQLSEVVVTGVGVATDKRRLAISVESVSGDRLPTIPTASIDQALVGKIAGAQIMSSSGNPGAPVSIQLRGINTLSGGTQPLIMVDGVEMRSTSLNALDLNNVERIEVVQGASAATIYGAQGANGVIQIFTKKGKQGPMHIDASARTSVDQVLNIGDLHQPFHHSFTTDANGNILDNNGGLLTQDNLGLWGQANWENGPAAQNNKPYQNNTKYYDHIAQLFRNVHTSNYNVALSGGKDNSDYAFSFSKLRQESVVQGVLDRTNFTTNVGVDILKNLKFRSTTQLIYTDNTVNPYYVSNAPLSSAMYTYPFADLDYKDADGNYTYQFGGAGANNSNPKYFFQYQKFKSTVIDVIPTLNLHYTPTKIFELDYKLGLNYSVNNFARETQNQTGNASSLANNSFIGESINGGLNKSVTNNYNLNSLVTGTIKFDFDKDLGWKVPIASTTQLAFDWRKSSFHRQYLIYTGLPSYSSIDDINGAQSSSNSTTEYEDLFITYGFLLNQRFEYKETAGISGGFRSDYSSTYGDAKSPFTFPRGDAYLRLSKLTFWDGISSVLPEFKIRAAYGEAGIQPVGYTLDASKDLAGPVPNHYLRIPSYKTGTVDNGFIIYSNPTFANAGLKVERTKEFEYGFDFGIAPTKNGAWFNYISTNVSIWSRKSTGVVWQRTQPVSQGSETIWDNYIDLKSNGVQFSVDMDVYSGDNLKWDFVTNFGTQTSSLSRTADGKDIPLVWANAATYTLKGGERIGTIYGYKALTSIDQKDKNGDPYINPANAANYEVVNGRVVDKAGKRVQFTPDKYYLGNTTPKFNMSFINNFSYKNYLTFSFQIDWVYGAKTYNQTKEWMYSEGLHGDYDKPLTINGETGAWTAYYKSFYDASESNGTKDYFLENSSFARLRNLSVGFDFAKFFDMKGFTRLQLVFTGRNLATITNYTGMDPESSQNTSGGGTTSASPQVATQRGLDFWSFPNFKSYQVGLNVSFN</sequence>
<dbReference type="OrthoDB" id="9768177at2"/>
<organism evidence="5 6">
    <name type="scientific">Chryseolinea serpens</name>
    <dbReference type="NCBI Taxonomy" id="947013"/>
    <lineage>
        <taxon>Bacteria</taxon>
        <taxon>Pseudomonadati</taxon>
        <taxon>Bacteroidota</taxon>
        <taxon>Cytophagia</taxon>
        <taxon>Cytophagales</taxon>
        <taxon>Fulvivirgaceae</taxon>
        <taxon>Chryseolinea</taxon>
    </lineage>
</organism>
<evidence type="ECO:0000256" key="3">
    <source>
        <dbReference type="SAM" id="SignalP"/>
    </source>
</evidence>
<gene>
    <name evidence="5" type="ORF">SAMN04488109_2897</name>
</gene>
<dbReference type="Gene3D" id="2.170.130.10">
    <property type="entry name" value="TonB-dependent receptor, plug domain"/>
    <property type="match status" value="1"/>
</dbReference>
<comment type="subcellular location">
    <subcellularLocation>
        <location evidence="1">Cell outer membrane</location>
        <topology evidence="1">Multi-pass membrane protein</topology>
    </subcellularLocation>
</comment>
<feature type="region of interest" description="Disordered" evidence="2">
    <location>
        <begin position="1026"/>
        <end position="1047"/>
    </location>
</feature>
<comment type="similarity">
    <text evidence="1">Belongs to the TonB-dependent receptor family.</text>
</comment>
<evidence type="ECO:0000313" key="6">
    <source>
        <dbReference type="Proteomes" id="UP000184212"/>
    </source>
</evidence>
<evidence type="ECO:0000313" key="5">
    <source>
        <dbReference type="EMBL" id="SHH15140.1"/>
    </source>
</evidence>
<keyword evidence="3" id="KW-0732">Signal</keyword>
<keyword evidence="1" id="KW-1134">Transmembrane beta strand</keyword>
<dbReference type="SUPFAM" id="SSF56935">
    <property type="entry name" value="Porins"/>
    <property type="match status" value="1"/>
</dbReference>
<dbReference type="InterPro" id="IPR008969">
    <property type="entry name" value="CarboxyPept-like_regulatory"/>
</dbReference>
<dbReference type="RefSeq" id="WP_073135357.1">
    <property type="nucleotide sequence ID" value="NZ_FQWQ01000002.1"/>
</dbReference>
<keyword evidence="6" id="KW-1185">Reference proteome</keyword>
<feature type="chain" id="PRO_5013245977" evidence="3">
    <location>
        <begin position="20"/>
        <end position="1075"/>
    </location>
</feature>
<name>A0A1M5QN19_9BACT</name>
<keyword evidence="1" id="KW-0472">Membrane</keyword>
<dbReference type="STRING" id="947013.SAMN04488109_2897"/>
<proteinExistence type="inferred from homology"/>
<dbReference type="InterPro" id="IPR023996">
    <property type="entry name" value="TonB-dep_OMP_SusC/RagA"/>
</dbReference>
<keyword evidence="1" id="KW-0813">Transport</keyword>
<dbReference type="Pfam" id="PF13715">
    <property type="entry name" value="CarbopepD_reg_2"/>
    <property type="match status" value="1"/>
</dbReference>
<dbReference type="InterPro" id="IPR012910">
    <property type="entry name" value="Plug_dom"/>
</dbReference>
<dbReference type="InterPro" id="IPR037066">
    <property type="entry name" value="Plug_dom_sf"/>
</dbReference>
<evidence type="ECO:0000259" key="4">
    <source>
        <dbReference type="Pfam" id="PF07715"/>
    </source>
</evidence>